<evidence type="ECO:0000313" key="7">
    <source>
        <dbReference type="Proteomes" id="UP001500653"/>
    </source>
</evidence>
<dbReference type="InterPro" id="IPR011051">
    <property type="entry name" value="RmlC_Cupin_sf"/>
</dbReference>
<protein>
    <submittedName>
        <fullName evidence="6">Cysteine dioxygenase family protein</fullName>
    </submittedName>
</protein>
<proteinExistence type="inferred from homology"/>
<keyword evidence="4" id="KW-0560">Oxidoreductase</keyword>
<dbReference type="RefSeq" id="WP_253862538.1">
    <property type="nucleotide sequence ID" value="NZ_BAAALN010000006.1"/>
</dbReference>
<comment type="caution">
    <text evidence="6">The sequence shown here is derived from an EMBL/GenBank/DDBJ whole genome shotgun (WGS) entry which is preliminary data.</text>
</comment>
<evidence type="ECO:0000256" key="4">
    <source>
        <dbReference type="ARBA" id="ARBA00023002"/>
    </source>
</evidence>
<organism evidence="6 7">
    <name type="scientific">Prauserella halophila</name>
    <dbReference type="NCBI Taxonomy" id="185641"/>
    <lineage>
        <taxon>Bacteria</taxon>
        <taxon>Bacillati</taxon>
        <taxon>Actinomycetota</taxon>
        <taxon>Actinomycetes</taxon>
        <taxon>Pseudonocardiales</taxon>
        <taxon>Pseudonocardiaceae</taxon>
        <taxon>Prauserella</taxon>
    </lineage>
</organism>
<evidence type="ECO:0000256" key="5">
    <source>
        <dbReference type="ARBA" id="ARBA00023004"/>
    </source>
</evidence>
<reference evidence="6 7" key="1">
    <citation type="journal article" date="2019" name="Int. J. Syst. Evol. Microbiol.">
        <title>The Global Catalogue of Microorganisms (GCM) 10K type strain sequencing project: providing services to taxonomists for standard genome sequencing and annotation.</title>
        <authorList>
            <consortium name="The Broad Institute Genomics Platform"/>
            <consortium name="The Broad Institute Genome Sequencing Center for Infectious Disease"/>
            <person name="Wu L."/>
            <person name="Ma J."/>
        </authorList>
    </citation>
    <scope>NUCLEOTIDE SEQUENCE [LARGE SCALE GENOMIC DNA]</scope>
    <source>
        <strain evidence="6 7">JCM 13023</strain>
    </source>
</reference>
<keyword evidence="2" id="KW-0479">Metal-binding</keyword>
<dbReference type="InterPro" id="IPR010300">
    <property type="entry name" value="CDO_1"/>
</dbReference>
<comment type="similarity">
    <text evidence="1">Belongs to the cysteine dioxygenase family.</text>
</comment>
<evidence type="ECO:0000256" key="3">
    <source>
        <dbReference type="ARBA" id="ARBA00022964"/>
    </source>
</evidence>
<dbReference type="PANTHER" id="PTHR12918">
    <property type="entry name" value="CYSTEINE DIOXYGENASE"/>
    <property type="match status" value="1"/>
</dbReference>
<dbReference type="SUPFAM" id="SSF51182">
    <property type="entry name" value="RmlC-like cupins"/>
    <property type="match status" value="1"/>
</dbReference>
<name>A0ABN1WBT5_9PSEU</name>
<accession>A0ABN1WBT5</accession>
<dbReference type="Proteomes" id="UP001500653">
    <property type="component" value="Unassembled WGS sequence"/>
</dbReference>
<dbReference type="CDD" id="cd10548">
    <property type="entry name" value="cupin_CDO"/>
    <property type="match status" value="1"/>
</dbReference>
<keyword evidence="5" id="KW-0408">Iron</keyword>
<gene>
    <name evidence="6" type="ORF">GCM10009676_27260</name>
</gene>
<dbReference type="Gene3D" id="2.60.120.10">
    <property type="entry name" value="Jelly Rolls"/>
    <property type="match status" value="1"/>
</dbReference>
<dbReference type="InterPro" id="IPR014710">
    <property type="entry name" value="RmlC-like_jellyroll"/>
</dbReference>
<dbReference type="GO" id="GO:0051213">
    <property type="term" value="F:dioxygenase activity"/>
    <property type="evidence" value="ECO:0007669"/>
    <property type="project" value="UniProtKB-KW"/>
</dbReference>
<dbReference type="EMBL" id="BAAALN010000006">
    <property type="protein sequence ID" value="GAA1240833.1"/>
    <property type="molecule type" value="Genomic_DNA"/>
</dbReference>
<evidence type="ECO:0000256" key="1">
    <source>
        <dbReference type="ARBA" id="ARBA00006622"/>
    </source>
</evidence>
<dbReference type="Pfam" id="PF05995">
    <property type="entry name" value="CDO_I"/>
    <property type="match status" value="1"/>
</dbReference>
<evidence type="ECO:0000256" key="2">
    <source>
        <dbReference type="ARBA" id="ARBA00022723"/>
    </source>
</evidence>
<evidence type="ECO:0000313" key="6">
    <source>
        <dbReference type="EMBL" id="GAA1240833.1"/>
    </source>
</evidence>
<keyword evidence="7" id="KW-1185">Reference proteome</keyword>
<keyword evidence="3 6" id="KW-0223">Dioxygenase</keyword>
<sequence>MFAVPENTVALPETAARAVKHPVRVARDYALDRDRWNTLLRYDPDERFAALIDRTDGDEVWLLSWLPGQYTGVHDHGFATGAFTVVSGTLTETVTRRTAGGQGGDFGGGRAATEVHTLGQGQSRVFGPGYVHEVRNEGPDPAVSVHVYRAEGRTVRPVHVDPLAGSVTEPG</sequence>
<dbReference type="PANTHER" id="PTHR12918:SF1">
    <property type="entry name" value="CYSTEINE DIOXYGENASE TYPE 1"/>
    <property type="match status" value="1"/>
</dbReference>